<dbReference type="PANTHER" id="PTHR43308">
    <property type="entry name" value="OUTER MEMBRANE PROTEIN ALPHA-RELATED"/>
    <property type="match status" value="1"/>
</dbReference>
<dbReference type="InterPro" id="IPR051465">
    <property type="entry name" value="Cell_Envelope_Struct_Comp"/>
</dbReference>
<proteinExistence type="inferred from homology"/>
<feature type="signal peptide" evidence="1">
    <location>
        <begin position="1"/>
        <end position="22"/>
    </location>
</feature>
<reference evidence="4 5" key="1">
    <citation type="journal article" date="2018" name="Environ. Microbiol.">
        <title>Ecological and genomic features of two widespread freshwater picocyanobacteria.</title>
        <authorList>
            <person name="Cabello-Yeves P.J."/>
            <person name="Picazo A."/>
            <person name="Camacho A."/>
            <person name="Callieri C."/>
            <person name="Rosselli R."/>
            <person name="Roda-Garcia J.J."/>
            <person name="Coutinho F.H."/>
            <person name="Rodriguez-Valera F."/>
        </authorList>
    </citation>
    <scope>NUCLEOTIDE SEQUENCE [LARGE SCALE GENOMIC DNA]</scope>
    <source>
        <strain evidence="4 5">Tous</strain>
    </source>
</reference>
<feature type="chain" id="PRO_5015022265" evidence="1">
    <location>
        <begin position="23"/>
        <end position="537"/>
    </location>
</feature>
<comment type="similarity">
    <text evidence="1">Belongs to the OprB family.</text>
</comment>
<dbReference type="GO" id="GO:0008643">
    <property type="term" value="P:carbohydrate transport"/>
    <property type="evidence" value="ECO:0007669"/>
    <property type="project" value="InterPro"/>
</dbReference>
<dbReference type="Pfam" id="PF00395">
    <property type="entry name" value="SLH"/>
    <property type="match status" value="1"/>
</dbReference>
<dbReference type="PROSITE" id="PS51272">
    <property type="entry name" value="SLH"/>
    <property type="match status" value="1"/>
</dbReference>
<dbReference type="GO" id="GO:0016020">
    <property type="term" value="C:membrane"/>
    <property type="evidence" value="ECO:0007669"/>
    <property type="project" value="InterPro"/>
</dbReference>
<dbReference type="AlphaFoldDB" id="A0A2P7MVE7"/>
<accession>A0A2P7MVE7</accession>
<evidence type="ECO:0000313" key="4">
    <source>
        <dbReference type="EMBL" id="PSJ05203.1"/>
    </source>
</evidence>
<evidence type="ECO:0000313" key="5">
    <source>
        <dbReference type="Proteomes" id="UP000243002"/>
    </source>
</evidence>
<keyword evidence="5" id="KW-1185">Reference proteome</keyword>
<dbReference type="InterPro" id="IPR001119">
    <property type="entry name" value="SLH_dom"/>
</dbReference>
<dbReference type="Proteomes" id="UP000243002">
    <property type="component" value="Unassembled WGS sequence"/>
</dbReference>
<evidence type="ECO:0000259" key="3">
    <source>
        <dbReference type="PROSITE" id="PS51272"/>
    </source>
</evidence>
<protein>
    <submittedName>
        <fullName evidence="4">Porin</fullName>
    </submittedName>
</protein>
<dbReference type="NCBIfam" id="NF033921">
    <property type="entry name" value="por_somb"/>
    <property type="match status" value="1"/>
</dbReference>
<organism evidence="4 5">
    <name type="scientific">Cyanobium usitatum str. Tous</name>
    <dbReference type="NCBI Taxonomy" id="2116684"/>
    <lineage>
        <taxon>Bacteria</taxon>
        <taxon>Bacillati</taxon>
        <taxon>Cyanobacteriota</taxon>
        <taxon>Cyanophyceae</taxon>
        <taxon>Synechococcales</taxon>
        <taxon>Prochlorococcaceae</taxon>
        <taxon>Cyanobium</taxon>
    </lineage>
</organism>
<dbReference type="PANTHER" id="PTHR43308:SF1">
    <property type="entry name" value="OUTER MEMBRANE PROTEIN ALPHA"/>
    <property type="match status" value="1"/>
</dbReference>
<evidence type="ECO:0000256" key="2">
    <source>
        <dbReference type="SAM" id="Coils"/>
    </source>
</evidence>
<sequence>MNQFHRLLLAPAIFGVVLPALAAPDTAFANEISSLNGREAINDYMEQQEIDELKAWRSRNQVTSVNQFSEVRPTDWAYQALTNLVEKYGCVAGYPNGTYKGGQAMTRYEAAALLNACLDRVTEVTDELQRLMDEFKKELAVLKGRVDGLEAKVGTLEAQQFSTTTKLKGEVNFILGGVPDYNSDTRVGTPPVTVGRQDRTTFNYDLRLNLDTSFTGKDLLRTRLRSGNFTAFNPFNAGDSLFKLDKASSTNAGASGVGGIDTLSIDRLYYQFPVGKQFTLTAGALVRNTEILAFIPTAYRSQLIDFFAVAGTPGVYNKVTGQGFGAVWKQKVAKGQGFWNASLNFIAQDGEISNEGIFDSDGSLNTTAQFGYKGTNWGAAVAYRNGTFGTRTINANGTANKSLVGSQDSNSFSIAGYWQPVETGIMPSISVGYGFTDISGSGSPAAASSWADDSQSWYVALQWDDAFAKGNSAGIALGQNPSAGTGIDDPLSIELFYKYQVTDNISITPGLFYITNSSNQVNDKDLWGGVIQTQFRF</sequence>
<dbReference type="RefSeq" id="WP_106502828.1">
    <property type="nucleotide sequence ID" value="NZ_PXXO01000007.1"/>
</dbReference>
<dbReference type="Pfam" id="PF04966">
    <property type="entry name" value="OprB"/>
    <property type="match status" value="1"/>
</dbReference>
<dbReference type="InterPro" id="IPR007049">
    <property type="entry name" value="Carb-sel_porin_OprB"/>
</dbReference>
<name>A0A2P7MVE7_9CYAN</name>
<evidence type="ECO:0000256" key="1">
    <source>
        <dbReference type="RuleBase" id="RU363072"/>
    </source>
</evidence>
<feature type="coiled-coil region" evidence="2">
    <location>
        <begin position="114"/>
        <end position="159"/>
    </location>
</feature>
<dbReference type="GO" id="GO:0015288">
    <property type="term" value="F:porin activity"/>
    <property type="evidence" value="ECO:0007669"/>
    <property type="project" value="InterPro"/>
</dbReference>
<feature type="domain" description="SLH" evidence="3">
    <location>
        <begin position="64"/>
        <end position="128"/>
    </location>
</feature>
<gene>
    <name evidence="4" type="ORF">C7K55_07670</name>
</gene>
<dbReference type="OrthoDB" id="468251at2"/>
<keyword evidence="1" id="KW-0732">Signal</keyword>
<dbReference type="InterPro" id="IPR047684">
    <property type="entry name" value="Por_som-like"/>
</dbReference>
<comment type="caution">
    <text evidence="4">The sequence shown here is derived from an EMBL/GenBank/DDBJ whole genome shotgun (WGS) entry which is preliminary data.</text>
</comment>
<keyword evidence="2" id="KW-0175">Coiled coil</keyword>
<dbReference type="EMBL" id="PXXO01000007">
    <property type="protein sequence ID" value="PSJ05203.1"/>
    <property type="molecule type" value="Genomic_DNA"/>
</dbReference>